<keyword evidence="1" id="KW-0732">Signal</keyword>
<accession>A0A8B8EYL9</accession>
<reference evidence="3" key="1">
    <citation type="submission" date="2025-08" db="UniProtKB">
        <authorList>
            <consortium name="RefSeq"/>
        </authorList>
    </citation>
    <scope>IDENTIFICATION</scope>
    <source>
        <tissue evidence="3">Whole sample</tissue>
    </source>
</reference>
<name>A0A8B8EYL9_CRAVI</name>
<dbReference type="AlphaFoldDB" id="A0A8B8EYL9"/>
<evidence type="ECO:0000256" key="1">
    <source>
        <dbReference type="SAM" id="SignalP"/>
    </source>
</evidence>
<organism evidence="2 3">
    <name type="scientific">Crassostrea virginica</name>
    <name type="common">Eastern oyster</name>
    <dbReference type="NCBI Taxonomy" id="6565"/>
    <lineage>
        <taxon>Eukaryota</taxon>
        <taxon>Metazoa</taxon>
        <taxon>Spiralia</taxon>
        <taxon>Lophotrochozoa</taxon>
        <taxon>Mollusca</taxon>
        <taxon>Bivalvia</taxon>
        <taxon>Autobranchia</taxon>
        <taxon>Pteriomorphia</taxon>
        <taxon>Ostreida</taxon>
        <taxon>Ostreoidea</taxon>
        <taxon>Ostreidae</taxon>
        <taxon>Crassostrea</taxon>
    </lineage>
</organism>
<proteinExistence type="predicted"/>
<evidence type="ECO:0000313" key="2">
    <source>
        <dbReference type="Proteomes" id="UP000694844"/>
    </source>
</evidence>
<dbReference type="GeneID" id="111137476"/>
<evidence type="ECO:0000313" key="3">
    <source>
        <dbReference type="RefSeq" id="XP_022344648.1"/>
    </source>
</evidence>
<gene>
    <name evidence="3" type="primary">LOC111137476</name>
</gene>
<feature type="signal peptide" evidence="1">
    <location>
        <begin position="1"/>
        <end position="16"/>
    </location>
</feature>
<dbReference type="KEGG" id="cvn:111137476"/>
<feature type="chain" id="PRO_5034113360" evidence="1">
    <location>
        <begin position="17"/>
        <end position="151"/>
    </location>
</feature>
<sequence length="151" mass="14423">MIGAFFLVCFCVSVYCDEYQQGSDGNLHEGIDGSQIGGGLIAGGLGGDLGAGLGGGLGAGLGGGLGAGLGGGLGAGLGSGLGGGIRSGLGGALGGIISRGGSQWSHEQKWSSSWKSEGHSKFEGQGQGGPIGLGHGKKGCGPYGCGHYGRK</sequence>
<dbReference type="RefSeq" id="XP_022344648.1">
    <property type="nucleotide sequence ID" value="XM_022488940.1"/>
</dbReference>
<protein>
    <submittedName>
        <fullName evidence="3">Glycine-rich cell wall structural protein-like</fullName>
    </submittedName>
</protein>
<keyword evidence="2" id="KW-1185">Reference proteome</keyword>
<dbReference type="Proteomes" id="UP000694844">
    <property type="component" value="Chromosome 5"/>
</dbReference>